<sequence>KERLSFGAGDLATNIAWGAMSTYIVFFYTDIIGAAAAAIGTIMLISRILDGVSDVAMGAVVDHTKSRFGRARPWILRLAIPFAIGLVLIFTVPDVSPGWTLVYIAVTYNVLVLLFTGVVIPYGTLNTRMTRDFQERSKLNVTRMFAATAGILLVTVLTIPLVDALGGEQPGWIATFVIFGIIATALFLVTFKNTRERLIDPPAVISRPSFGESVKAAVKNKYWVLLFLIFVVFSVAESMYTGASAYFAENLLGDTSFVALVSFLLYIPALIGMLFMGPVYRRFGKVAPMIVGAIIFIIGSVVMAIDPNNLTLAIVGTLIRGIGRIPIFGAIWGMLPDTIEYGEWKTGKRVEGILYSAGSMGQKAGYGFGAALIGWIMGAAGYDGLQDVQPDSAITAISAVFIHIPAVLFLVLIVLFAFYRLERIYPQVEADLQQRHQSNS</sequence>
<comment type="caution">
    <text evidence="7">The sequence shown here is derived from an EMBL/GenBank/DDBJ whole genome shotgun (WGS) entry which is preliminary data.</text>
</comment>
<gene>
    <name evidence="7" type="ORF">H9815_21185</name>
</gene>
<evidence type="ECO:0000256" key="5">
    <source>
        <dbReference type="SAM" id="Phobius"/>
    </source>
</evidence>
<protein>
    <submittedName>
        <fullName evidence="7">MFS transporter</fullName>
    </submittedName>
</protein>
<feature type="transmembrane region" description="Helical" evidence="5">
    <location>
        <begin position="74"/>
        <end position="92"/>
    </location>
</feature>
<dbReference type="GO" id="GO:0008643">
    <property type="term" value="P:carbohydrate transport"/>
    <property type="evidence" value="ECO:0007669"/>
    <property type="project" value="InterPro"/>
</dbReference>
<feature type="transmembrane region" description="Helical" evidence="5">
    <location>
        <begin position="286"/>
        <end position="305"/>
    </location>
</feature>
<evidence type="ECO:0000256" key="3">
    <source>
        <dbReference type="ARBA" id="ARBA00022989"/>
    </source>
</evidence>
<feature type="domain" description="Major facilitator superfamily (MFS) profile" evidence="6">
    <location>
        <begin position="222"/>
        <end position="440"/>
    </location>
</feature>
<evidence type="ECO:0000256" key="2">
    <source>
        <dbReference type="ARBA" id="ARBA00022692"/>
    </source>
</evidence>
<feature type="transmembrane region" description="Helical" evidence="5">
    <location>
        <begin position="171"/>
        <end position="191"/>
    </location>
</feature>
<keyword evidence="4 5" id="KW-0472">Membrane</keyword>
<dbReference type="GO" id="GO:0006814">
    <property type="term" value="P:sodium ion transport"/>
    <property type="evidence" value="ECO:0007669"/>
    <property type="project" value="InterPro"/>
</dbReference>
<feature type="transmembrane region" description="Helical" evidence="5">
    <location>
        <begin position="364"/>
        <end position="382"/>
    </location>
</feature>
<dbReference type="Pfam" id="PF13347">
    <property type="entry name" value="MFS_2"/>
    <property type="match status" value="1"/>
</dbReference>
<feature type="transmembrane region" description="Helical" evidence="5">
    <location>
        <begin position="255"/>
        <end position="274"/>
    </location>
</feature>
<dbReference type="GO" id="GO:0015293">
    <property type="term" value="F:symporter activity"/>
    <property type="evidence" value="ECO:0007669"/>
    <property type="project" value="InterPro"/>
</dbReference>
<dbReference type="InterPro" id="IPR001927">
    <property type="entry name" value="Na/Gal_symport"/>
</dbReference>
<dbReference type="EMBL" id="DXBY01000357">
    <property type="protein sequence ID" value="HIZ38300.1"/>
    <property type="molecule type" value="Genomic_DNA"/>
</dbReference>
<evidence type="ECO:0000313" key="8">
    <source>
        <dbReference type="Proteomes" id="UP000824037"/>
    </source>
</evidence>
<keyword evidence="2 5" id="KW-0812">Transmembrane</keyword>
<name>A0A9D2J5Z7_9MICO</name>
<feature type="transmembrane region" description="Helical" evidence="5">
    <location>
        <begin position="20"/>
        <end position="45"/>
    </location>
</feature>
<feature type="transmembrane region" description="Helical" evidence="5">
    <location>
        <begin position="144"/>
        <end position="165"/>
    </location>
</feature>
<feature type="transmembrane region" description="Helical" evidence="5">
    <location>
        <begin position="394"/>
        <end position="419"/>
    </location>
</feature>
<evidence type="ECO:0000313" key="7">
    <source>
        <dbReference type="EMBL" id="HIZ38300.1"/>
    </source>
</evidence>
<feature type="transmembrane region" description="Helical" evidence="5">
    <location>
        <begin position="98"/>
        <end position="123"/>
    </location>
</feature>
<comment type="subcellular location">
    <subcellularLocation>
        <location evidence="1">Cell membrane</location>
        <topology evidence="1">Multi-pass membrane protein</topology>
    </subcellularLocation>
</comment>
<dbReference type="GO" id="GO:0005886">
    <property type="term" value="C:plasma membrane"/>
    <property type="evidence" value="ECO:0007669"/>
    <property type="project" value="UniProtKB-SubCell"/>
</dbReference>
<dbReference type="InterPro" id="IPR039672">
    <property type="entry name" value="MFS_2"/>
</dbReference>
<dbReference type="SUPFAM" id="SSF103473">
    <property type="entry name" value="MFS general substrate transporter"/>
    <property type="match status" value="1"/>
</dbReference>
<reference evidence="7" key="2">
    <citation type="submission" date="2021-04" db="EMBL/GenBank/DDBJ databases">
        <authorList>
            <person name="Gilroy R."/>
        </authorList>
    </citation>
    <scope>NUCLEOTIDE SEQUENCE</scope>
    <source>
        <strain evidence="7">ChiGjej4B4-7305</strain>
    </source>
</reference>
<feature type="transmembrane region" description="Helical" evidence="5">
    <location>
        <begin position="311"/>
        <end position="335"/>
    </location>
</feature>
<feature type="transmembrane region" description="Helical" evidence="5">
    <location>
        <begin position="222"/>
        <end position="243"/>
    </location>
</feature>
<accession>A0A9D2J5Z7</accession>
<dbReference type="PROSITE" id="PS50850">
    <property type="entry name" value="MFS"/>
    <property type="match status" value="1"/>
</dbReference>
<evidence type="ECO:0000256" key="1">
    <source>
        <dbReference type="ARBA" id="ARBA00004651"/>
    </source>
</evidence>
<dbReference type="PANTHER" id="PTHR11328">
    <property type="entry name" value="MAJOR FACILITATOR SUPERFAMILY DOMAIN-CONTAINING PROTEIN"/>
    <property type="match status" value="1"/>
</dbReference>
<evidence type="ECO:0000259" key="6">
    <source>
        <dbReference type="PROSITE" id="PS50850"/>
    </source>
</evidence>
<dbReference type="InterPro" id="IPR020846">
    <property type="entry name" value="MFS_dom"/>
</dbReference>
<dbReference type="InterPro" id="IPR036259">
    <property type="entry name" value="MFS_trans_sf"/>
</dbReference>
<dbReference type="CDD" id="cd17332">
    <property type="entry name" value="MFS_MelB_like"/>
    <property type="match status" value="1"/>
</dbReference>
<dbReference type="Gene3D" id="1.20.1250.20">
    <property type="entry name" value="MFS general substrate transporter like domains"/>
    <property type="match status" value="2"/>
</dbReference>
<dbReference type="AlphaFoldDB" id="A0A9D2J5Z7"/>
<keyword evidence="3 5" id="KW-1133">Transmembrane helix</keyword>
<dbReference type="NCBIfam" id="TIGR00792">
    <property type="entry name" value="gph"/>
    <property type="match status" value="1"/>
</dbReference>
<organism evidence="7 8">
    <name type="scientific">Candidatus Ruania gallistercoris</name>
    <dbReference type="NCBI Taxonomy" id="2838746"/>
    <lineage>
        <taxon>Bacteria</taxon>
        <taxon>Bacillati</taxon>
        <taxon>Actinomycetota</taxon>
        <taxon>Actinomycetes</taxon>
        <taxon>Micrococcales</taxon>
        <taxon>Ruaniaceae</taxon>
        <taxon>Ruania</taxon>
    </lineage>
</organism>
<reference evidence="7" key="1">
    <citation type="journal article" date="2021" name="PeerJ">
        <title>Extensive microbial diversity within the chicken gut microbiome revealed by metagenomics and culture.</title>
        <authorList>
            <person name="Gilroy R."/>
            <person name="Ravi A."/>
            <person name="Getino M."/>
            <person name="Pursley I."/>
            <person name="Horton D.L."/>
            <person name="Alikhan N.F."/>
            <person name="Baker D."/>
            <person name="Gharbi K."/>
            <person name="Hall N."/>
            <person name="Watson M."/>
            <person name="Adriaenssens E.M."/>
            <person name="Foster-Nyarko E."/>
            <person name="Jarju S."/>
            <person name="Secka A."/>
            <person name="Antonio M."/>
            <person name="Oren A."/>
            <person name="Chaudhuri R.R."/>
            <person name="La Ragione R."/>
            <person name="Hildebrand F."/>
            <person name="Pallen M.J."/>
        </authorList>
    </citation>
    <scope>NUCLEOTIDE SEQUENCE</scope>
    <source>
        <strain evidence="7">ChiGjej4B4-7305</strain>
    </source>
</reference>
<proteinExistence type="predicted"/>
<dbReference type="Proteomes" id="UP000824037">
    <property type="component" value="Unassembled WGS sequence"/>
</dbReference>
<dbReference type="PANTHER" id="PTHR11328:SF24">
    <property type="entry name" value="MAJOR FACILITATOR SUPERFAMILY (MFS) PROFILE DOMAIN-CONTAINING PROTEIN"/>
    <property type="match status" value="1"/>
</dbReference>
<evidence type="ECO:0000256" key="4">
    <source>
        <dbReference type="ARBA" id="ARBA00023136"/>
    </source>
</evidence>
<feature type="non-terminal residue" evidence="7">
    <location>
        <position position="1"/>
    </location>
</feature>